<name>A0A0A9G9I6_ARUDO</name>
<dbReference type="AlphaFoldDB" id="A0A0A9G9I6"/>
<dbReference type="EMBL" id="GBRH01176794">
    <property type="protein sequence ID" value="JAE21102.1"/>
    <property type="molecule type" value="Transcribed_RNA"/>
</dbReference>
<accession>A0A0A9G9I6</accession>
<reference evidence="1" key="2">
    <citation type="journal article" date="2015" name="Data Brief">
        <title>Shoot transcriptome of the giant reed, Arundo donax.</title>
        <authorList>
            <person name="Barrero R.A."/>
            <person name="Guerrero F.D."/>
            <person name="Moolhuijzen P."/>
            <person name="Goolsby J.A."/>
            <person name="Tidwell J."/>
            <person name="Bellgard S.E."/>
            <person name="Bellgard M.I."/>
        </authorList>
    </citation>
    <scope>NUCLEOTIDE SEQUENCE</scope>
    <source>
        <tissue evidence="1">Shoot tissue taken approximately 20 cm above the soil surface</tissue>
    </source>
</reference>
<organism evidence="1">
    <name type="scientific">Arundo donax</name>
    <name type="common">Giant reed</name>
    <name type="synonym">Donax arundinaceus</name>
    <dbReference type="NCBI Taxonomy" id="35708"/>
    <lineage>
        <taxon>Eukaryota</taxon>
        <taxon>Viridiplantae</taxon>
        <taxon>Streptophyta</taxon>
        <taxon>Embryophyta</taxon>
        <taxon>Tracheophyta</taxon>
        <taxon>Spermatophyta</taxon>
        <taxon>Magnoliopsida</taxon>
        <taxon>Liliopsida</taxon>
        <taxon>Poales</taxon>
        <taxon>Poaceae</taxon>
        <taxon>PACMAD clade</taxon>
        <taxon>Arundinoideae</taxon>
        <taxon>Arundineae</taxon>
        <taxon>Arundo</taxon>
    </lineage>
</organism>
<protein>
    <submittedName>
        <fullName evidence="1">Uncharacterized protein</fullName>
    </submittedName>
</protein>
<reference evidence="1" key="1">
    <citation type="submission" date="2014-09" db="EMBL/GenBank/DDBJ databases">
        <authorList>
            <person name="Magalhaes I.L.F."/>
            <person name="Oliveira U."/>
            <person name="Santos F.R."/>
            <person name="Vidigal T.H.D.A."/>
            <person name="Brescovit A.D."/>
            <person name="Santos A.J."/>
        </authorList>
    </citation>
    <scope>NUCLEOTIDE SEQUENCE</scope>
    <source>
        <tissue evidence="1">Shoot tissue taken approximately 20 cm above the soil surface</tissue>
    </source>
</reference>
<proteinExistence type="predicted"/>
<evidence type="ECO:0000313" key="1">
    <source>
        <dbReference type="EMBL" id="JAE21102.1"/>
    </source>
</evidence>
<sequence length="62" mass="7239">MKLYVMAPVEAEPENFAVSSEFWLSPQPLIEIARPPLVHLDSPDGRLWFSHCQYPVLDMRQR</sequence>